<gene>
    <name evidence="1" type="ORF">WUBG_14610</name>
</gene>
<sequence length="62" mass="7158">MPSKWQSLCKAANKEKANIWNGIILRPIEFGQEIIICNEPETLIFEPSKMPQNDKQGQQLEM</sequence>
<evidence type="ECO:0000313" key="2">
    <source>
        <dbReference type="Proteomes" id="UP000004810"/>
    </source>
</evidence>
<dbReference type="AlphaFoldDB" id="J9EBS2"/>
<dbReference type="EMBL" id="ADBV01012150">
    <property type="protein sequence ID" value="EJW74482.1"/>
    <property type="molecule type" value="Genomic_DNA"/>
</dbReference>
<name>J9EBS2_WUCBA</name>
<accession>J9EBS2</accession>
<protein>
    <submittedName>
        <fullName evidence="1">Uncharacterized protein</fullName>
    </submittedName>
</protein>
<feature type="non-terminal residue" evidence="1">
    <location>
        <position position="62"/>
    </location>
</feature>
<reference evidence="2" key="1">
    <citation type="submission" date="2012-08" db="EMBL/GenBank/DDBJ databases">
        <title>The Genome Sequence of Wuchereria bancrofti.</title>
        <authorList>
            <person name="Nutman T.B."/>
            <person name="Fink D.L."/>
            <person name="Russ C."/>
            <person name="Young S."/>
            <person name="Zeng Q."/>
            <person name="Koehrsen M."/>
            <person name="Alvarado L."/>
            <person name="Berlin A."/>
            <person name="Chapman S.B."/>
            <person name="Chen Z."/>
            <person name="Freedman E."/>
            <person name="Gellesch M."/>
            <person name="Goldberg J."/>
            <person name="Griggs A."/>
            <person name="Gujja S."/>
            <person name="Heilman E.R."/>
            <person name="Heiman D."/>
            <person name="Hepburn T."/>
            <person name="Howarth C."/>
            <person name="Jen D."/>
            <person name="Larson L."/>
            <person name="Lewis B."/>
            <person name="Mehta T."/>
            <person name="Park D."/>
            <person name="Pearson M."/>
            <person name="Roberts A."/>
            <person name="Saif S."/>
            <person name="Shea T."/>
            <person name="Shenoy N."/>
            <person name="Sisk P."/>
            <person name="Stolte C."/>
            <person name="Sykes S."/>
            <person name="Walk T."/>
            <person name="White J."/>
            <person name="Yandava C."/>
            <person name="Haas B."/>
            <person name="Henn M.R."/>
            <person name="Nusbaum C."/>
            <person name="Birren B."/>
        </authorList>
    </citation>
    <scope>NUCLEOTIDE SEQUENCE [LARGE SCALE GENOMIC DNA]</scope>
    <source>
        <strain evidence="2">NA</strain>
    </source>
</reference>
<dbReference type="Proteomes" id="UP000004810">
    <property type="component" value="Unassembled WGS sequence"/>
</dbReference>
<comment type="caution">
    <text evidence="1">The sequence shown here is derived from an EMBL/GenBank/DDBJ whole genome shotgun (WGS) entry which is preliminary data.</text>
</comment>
<proteinExistence type="predicted"/>
<organism evidence="1 2">
    <name type="scientific">Wuchereria bancrofti</name>
    <dbReference type="NCBI Taxonomy" id="6293"/>
    <lineage>
        <taxon>Eukaryota</taxon>
        <taxon>Metazoa</taxon>
        <taxon>Ecdysozoa</taxon>
        <taxon>Nematoda</taxon>
        <taxon>Chromadorea</taxon>
        <taxon>Rhabditida</taxon>
        <taxon>Spirurina</taxon>
        <taxon>Spiruromorpha</taxon>
        <taxon>Filarioidea</taxon>
        <taxon>Onchocercidae</taxon>
        <taxon>Wuchereria</taxon>
    </lineage>
</organism>
<evidence type="ECO:0000313" key="1">
    <source>
        <dbReference type="EMBL" id="EJW74482.1"/>
    </source>
</evidence>